<gene>
    <name evidence="2" type="primary">106078520</name>
</gene>
<dbReference type="AlphaFoldDB" id="A0A2C9LX98"/>
<dbReference type="KEGG" id="bgt:106078520"/>
<dbReference type="RefSeq" id="XP_013094863.2">
    <property type="nucleotide sequence ID" value="XM_013239409.2"/>
</dbReference>
<feature type="compositionally biased region" description="Basic and acidic residues" evidence="1">
    <location>
        <begin position="571"/>
        <end position="586"/>
    </location>
</feature>
<protein>
    <submittedName>
        <fullName evidence="2">Uncharacterized protein</fullName>
    </submittedName>
</protein>
<dbReference type="Proteomes" id="UP000076420">
    <property type="component" value="Unassembled WGS sequence"/>
</dbReference>
<dbReference type="EnsemblMetazoa" id="BGLB036065-RD">
    <property type="protein sequence ID" value="BGLB036065-PD"/>
    <property type="gene ID" value="BGLB036065"/>
</dbReference>
<dbReference type="PANTHER" id="PTHR35079:SF1">
    <property type="entry name" value="LUNG ADENOMA SUSCEPTIBILITY PROTEIN 2"/>
    <property type="match status" value="1"/>
</dbReference>
<feature type="region of interest" description="Disordered" evidence="1">
    <location>
        <begin position="266"/>
        <end position="290"/>
    </location>
</feature>
<dbReference type="EnsemblMetazoa" id="BGLB036065-RC">
    <property type="protein sequence ID" value="BGLB036065-PC"/>
    <property type="gene ID" value="BGLB036065"/>
</dbReference>
<evidence type="ECO:0000313" key="3">
    <source>
        <dbReference type="Proteomes" id="UP000076420"/>
    </source>
</evidence>
<dbReference type="EnsemblMetazoa" id="BGLB036065-RA">
    <property type="protein sequence ID" value="BGLB036065-PA"/>
    <property type="gene ID" value="BGLB036065"/>
</dbReference>
<dbReference type="RefSeq" id="XP_013094864.2">
    <property type="nucleotide sequence ID" value="XM_013239410.2"/>
</dbReference>
<dbReference type="VEuPathDB" id="VectorBase:BGLAX_028026"/>
<dbReference type="RefSeq" id="XP_013094865.2">
    <property type="nucleotide sequence ID" value="XM_013239411.2"/>
</dbReference>
<dbReference type="InterPro" id="IPR052679">
    <property type="entry name" value="Cell_Prolif_Regulator"/>
</dbReference>
<feature type="region of interest" description="Disordered" evidence="1">
    <location>
        <begin position="571"/>
        <end position="590"/>
    </location>
</feature>
<reference evidence="2" key="1">
    <citation type="submission" date="2020-05" db="UniProtKB">
        <authorList>
            <consortium name="EnsemblMetazoa"/>
        </authorList>
    </citation>
    <scope>IDENTIFICATION</scope>
    <source>
        <strain evidence="2">BB02</strain>
    </source>
</reference>
<name>A0A2C9LX98_BIOGL</name>
<organism evidence="2 3">
    <name type="scientific">Biomphalaria glabrata</name>
    <name type="common">Bloodfluke planorb</name>
    <name type="synonym">Freshwater snail</name>
    <dbReference type="NCBI Taxonomy" id="6526"/>
    <lineage>
        <taxon>Eukaryota</taxon>
        <taxon>Metazoa</taxon>
        <taxon>Spiralia</taxon>
        <taxon>Lophotrochozoa</taxon>
        <taxon>Mollusca</taxon>
        <taxon>Gastropoda</taxon>
        <taxon>Heterobranchia</taxon>
        <taxon>Euthyneura</taxon>
        <taxon>Panpulmonata</taxon>
        <taxon>Hygrophila</taxon>
        <taxon>Lymnaeoidea</taxon>
        <taxon>Planorbidae</taxon>
        <taxon>Biomphalaria</taxon>
    </lineage>
</organism>
<dbReference type="STRING" id="6526.A0A2C9LX98"/>
<proteinExistence type="predicted"/>
<dbReference type="VEuPathDB" id="VectorBase:BGLB036065"/>
<evidence type="ECO:0000256" key="1">
    <source>
        <dbReference type="SAM" id="MobiDB-lite"/>
    </source>
</evidence>
<feature type="compositionally biased region" description="Low complexity" evidence="1">
    <location>
        <begin position="266"/>
        <end position="275"/>
    </location>
</feature>
<dbReference type="PANTHER" id="PTHR35079">
    <property type="entry name" value="LUNG ADENOMA SUSCEPTIBILITY PROTEIN 2"/>
    <property type="match status" value="1"/>
</dbReference>
<sequence>MSSHYSSSTSSLSSGADINLLPKHRIKCLTDQIKVGSQNFQSATDALTTYLQQFEELSINGNLKKLDNFLTSPLLEAYLAEKRPTKKDSLTLTGAGQKCNHSKAIEDVESLLTSKVEKPLKDELSDSEYQSRLAQLLQQSSSQKQPKTGLQEEVEASLLRSAKLLEKVGQDNKQSPQTTASSEISNVSTELLLVDSSFYQSNNLELPENHNKHNYSYHVKKSQPRLLSTNTHAPISYTNLYRSRERKKRSSIGALLSSLQRSNSLSSALSKQQNKTISEGSLRCRSASPAPTRETITLHKSIVPSWIKEENTSDISDSIWQPKVDGMLNFPSSYSLQSVASVGLKSQLNADSQTGIQLTDLATSTVYTPSLDTSSLGIDGLHHRPITKEPQKHSTPLTYLNNRSTTKHLLQSKSLSNDLQTEEFLNSVTLPQTAKLKQSLEDLTFSSENYQCHRPVSPSSSDSSLDTLSLLAGRTKPTVSSAINGASGGGPGVTFSPDYESEGLDGDRSWEKVTNYKAPVHIENIETENSALSTNGQMAHEDFQGTFSGRKQPGSMEALKNMLFKLQAEEKSTRSQHTKAEERCEVESQSLTDNEVNLPALQDYDFSQEPGGHSLEQALIHLNRLKELVKSTHVATGSALKI</sequence>
<accession>A0A2C9LX98</accession>
<evidence type="ECO:0000313" key="2">
    <source>
        <dbReference type="EnsemblMetazoa" id="BGLB036065-PC"/>
    </source>
</evidence>
<dbReference type="EnsemblMetazoa" id="BGLB036065-RB">
    <property type="protein sequence ID" value="BGLB036065-PB"/>
    <property type="gene ID" value="BGLB036065"/>
</dbReference>
<dbReference type="OrthoDB" id="9934714at2759"/>